<dbReference type="Proteomes" id="UP000278437">
    <property type="component" value="Chromosome"/>
</dbReference>
<keyword evidence="1" id="KW-0472">Membrane</keyword>
<dbReference type="RefSeq" id="WP_257791721.1">
    <property type="nucleotide sequence ID" value="NZ_CP020373.1"/>
</dbReference>
<name>A0ABN5TNF3_9GAMM</name>
<protein>
    <submittedName>
        <fullName evidence="2">Uncharacterized protein</fullName>
    </submittedName>
</protein>
<keyword evidence="1" id="KW-1133">Transmembrane helix</keyword>
<evidence type="ECO:0000313" key="3">
    <source>
        <dbReference type="Proteomes" id="UP000278437"/>
    </source>
</evidence>
<sequence length="40" mass="4330">MSQFFKENVKLILVAVLVVGGILGGIWWVEASLAAQETVL</sequence>
<proteinExistence type="predicted"/>
<reference evidence="3" key="1">
    <citation type="submission" date="2017-03" db="EMBL/GenBank/DDBJ databases">
        <title>Full genome sequence of a non-lethal Shewanella isolate that potentiates virulence of Vibio parahaemolyticus causing acute hepatopancreatic necrosis disease (AHPND) in shrimp.</title>
        <authorList>
            <person name="Prachumwat A."/>
            <person name="Sritunyalucksana K."/>
        </authorList>
    </citation>
    <scope>NUCLEOTIDE SEQUENCE [LARGE SCALE GENOMIC DNA]</scope>
    <source>
        <strain evidence="3">TH2012</strain>
    </source>
</reference>
<evidence type="ECO:0000256" key="1">
    <source>
        <dbReference type="SAM" id="Phobius"/>
    </source>
</evidence>
<accession>A0ABN5TNF3</accession>
<dbReference type="EMBL" id="CP020373">
    <property type="protein sequence ID" value="AZQ09178.1"/>
    <property type="molecule type" value="Genomic_DNA"/>
</dbReference>
<keyword evidence="3" id="KW-1185">Reference proteome</keyword>
<keyword evidence="1" id="KW-0812">Transmembrane</keyword>
<gene>
    <name evidence="2" type="ORF">STH12_00025</name>
</gene>
<evidence type="ECO:0000313" key="2">
    <source>
        <dbReference type="EMBL" id="AZQ09178.1"/>
    </source>
</evidence>
<feature type="transmembrane region" description="Helical" evidence="1">
    <location>
        <begin position="12"/>
        <end position="29"/>
    </location>
</feature>
<organism evidence="2 3">
    <name type="scientific">Shewanella khirikhana</name>
    <dbReference type="NCBI Taxonomy" id="1965282"/>
    <lineage>
        <taxon>Bacteria</taxon>
        <taxon>Pseudomonadati</taxon>
        <taxon>Pseudomonadota</taxon>
        <taxon>Gammaproteobacteria</taxon>
        <taxon>Alteromonadales</taxon>
        <taxon>Shewanellaceae</taxon>
        <taxon>Shewanella</taxon>
    </lineage>
</organism>